<comment type="caution">
    <text evidence="7">The sequence shown here is derived from an EMBL/GenBank/DDBJ whole genome shotgun (WGS) entry which is preliminary data.</text>
</comment>
<dbReference type="InterPro" id="IPR006650">
    <property type="entry name" value="A/AMP_deam_AS"/>
</dbReference>
<reference evidence="8" key="1">
    <citation type="submission" date="2018-05" db="EMBL/GenBank/DDBJ databases">
        <authorList>
            <person name="Li Y."/>
        </authorList>
    </citation>
    <scope>NUCLEOTIDE SEQUENCE [LARGE SCALE GENOMIC DNA]</scope>
    <source>
        <strain evidence="8">sk1b4</strain>
    </source>
</reference>
<dbReference type="RefSeq" id="WP_109092932.1">
    <property type="nucleotide sequence ID" value="NZ_JBQDCU010000145.1"/>
</dbReference>
<dbReference type="Proteomes" id="UP000245283">
    <property type="component" value="Unassembled WGS sequence"/>
</dbReference>
<keyword evidence="3" id="KW-0479">Metal-binding</keyword>
<dbReference type="Pfam" id="PF00962">
    <property type="entry name" value="A_deaminase"/>
    <property type="match status" value="1"/>
</dbReference>
<comment type="cofactor">
    <cofactor evidence="1">
        <name>Zn(2+)</name>
        <dbReference type="ChEBI" id="CHEBI:29105"/>
    </cofactor>
</comment>
<organism evidence="7 8">
    <name type="scientific">Ancrocorticia populi</name>
    <dbReference type="NCBI Taxonomy" id="2175228"/>
    <lineage>
        <taxon>Bacteria</taxon>
        <taxon>Bacillati</taxon>
        <taxon>Actinomycetota</taxon>
        <taxon>Actinomycetes</taxon>
        <taxon>Actinomycetales</taxon>
        <taxon>Actinomycetaceae</taxon>
        <taxon>Ancrocorticia</taxon>
    </lineage>
</organism>
<feature type="domain" description="Adenosine deaminase" evidence="6">
    <location>
        <begin position="8"/>
        <end position="334"/>
    </location>
</feature>
<name>A0A2V1K9H7_9ACTO</name>
<dbReference type="PROSITE" id="PS00485">
    <property type="entry name" value="A_DEAMINASE"/>
    <property type="match status" value="1"/>
</dbReference>
<dbReference type="InterPro" id="IPR032466">
    <property type="entry name" value="Metal_Hydrolase"/>
</dbReference>
<evidence type="ECO:0000256" key="5">
    <source>
        <dbReference type="ARBA" id="ARBA00022833"/>
    </source>
</evidence>
<comment type="similarity">
    <text evidence="2">Belongs to the metallo-dependent hydrolases superfamily. Adenosine and AMP deaminases family.</text>
</comment>
<dbReference type="NCBIfam" id="TIGR01430">
    <property type="entry name" value="aden_deam"/>
    <property type="match status" value="1"/>
</dbReference>
<sequence length="338" mass="37173">MRDLNKLPKAHLHLHFTGSLSVSSLTSMAHEQDLRLPDTLTDNVALQVPADQRGWFRFQRAYDAARAVVRSEESMRRIVREAVADDAREGSRRLEIQIDPTSYAPFVGGITPALEIVLDEATNASREFGIEVGVIVAASRVRHPLEARTLARLAAQYAGDGPGSVVGFGLSNDERRGITSEWAAAFNIARRAGIPSVPHGGELLGPEHVRDVMAHLKPARLGHGVRATEDMDLARRIIDAGVAFEICPESNVSLGVYKEEDQVPVRQLMEAGAQIALGADDPLLFLSRLTDQYEILRRSGFSDRELAHLARTSVEASFASRESKARWRAEIDAWLAED</sequence>
<dbReference type="PANTHER" id="PTHR43114:SF6">
    <property type="entry name" value="ADENINE DEAMINASE"/>
    <property type="match status" value="1"/>
</dbReference>
<dbReference type="GO" id="GO:0016814">
    <property type="term" value="F:hydrolase activity, acting on carbon-nitrogen (but not peptide) bonds, in cyclic amidines"/>
    <property type="evidence" value="ECO:0007669"/>
    <property type="project" value="UniProtKB-ARBA"/>
</dbReference>
<accession>A0A2V1K9H7</accession>
<dbReference type="OrthoDB" id="9779574at2"/>
<dbReference type="GO" id="GO:0009168">
    <property type="term" value="P:purine ribonucleoside monophosphate biosynthetic process"/>
    <property type="evidence" value="ECO:0007669"/>
    <property type="project" value="InterPro"/>
</dbReference>
<gene>
    <name evidence="7" type="ORF">DD236_03365</name>
</gene>
<evidence type="ECO:0000259" key="6">
    <source>
        <dbReference type="Pfam" id="PF00962"/>
    </source>
</evidence>
<evidence type="ECO:0000313" key="8">
    <source>
        <dbReference type="Proteomes" id="UP000245283"/>
    </source>
</evidence>
<proteinExistence type="inferred from homology"/>
<evidence type="ECO:0000313" key="7">
    <source>
        <dbReference type="EMBL" id="PWF27432.1"/>
    </source>
</evidence>
<dbReference type="PANTHER" id="PTHR43114">
    <property type="entry name" value="ADENINE DEAMINASE"/>
    <property type="match status" value="1"/>
</dbReference>
<keyword evidence="4" id="KW-0378">Hydrolase</keyword>
<evidence type="ECO:0000256" key="2">
    <source>
        <dbReference type="ARBA" id="ARBA00006676"/>
    </source>
</evidence>
<dbReference type="Gene3D" id="3.20.20.140">
    <property type="entry name" value="Metal-dependent hydrolases"/>
    <property type="match status" value="1"/>
</dbReference>
<dbReference type="InterPro" id="IPR001365">
    <property type="entry name" value="A_deaminase_dom"/>
</dbReference>
<dbReference type="NCBIfam" id="NF006849">
    <property type="entry name" value="PRK09358.1-5"/>
    <property type="match status" value="1"/>
</dbReference>
<dbReference type="GO" id="GO:0019239">
    <property type="term" value="F:deaminase activity"/>
    <property type="evidence" value="ECO:0007669"/>
    <property type="project" value="InterPro"/>
</dbReference>
<evidence type="ECO:0000256" key="3">
    <source>
        <dbReference type="ARBA" id="ARBA00022723"/>
    </source>
</evidence>
<dbReference type="SUPFAM" id="SSF51556">
    <property type="entry name" value="Metallo-dependent hydrolases"/>
    <property type="match status" value="1"/>
</dbReference>
<keyword evidence="5" id="KW-0862">Zinc</keyword>
<dbReference type="InterPro" id="IPR006330">
    <property type="entry name" value="Ado/ade_deaminase"/>
</dbReference>
<protein>
    <submittedName>
        <fullName evidence="7">Adenosine deaminase</fullName>
    </submittedName>
</protein>
<dbReference type="AlphaFoldDB" id="A0A2V1K9H7"/>
<evidence type="ECO:0000256" key="4">
    <source>
        <dbReference type="ARBA" id="ARBA00022801"/>
    </source>
</evidence>
<evidence type="ECO:0000256" key="1">
    <source>
        <dbReference type="ARBA" id="ARBA00001947"/>
    </source>
</evidence>
<dbReference type="EMBL" id="QETB01000001">
    <property type="protein sequence ID" value="PWF27432.1"/>
    <property type="molecule type" value="Genomic_DNA"/>
</dbReference>
<dbReference type="GO" id="GO:0046872">
    <property type="term" value="F:metal ion binding"/>
    <property type="evidence" value="ECO:0007669"/>
    <property type="project" value="UniProtKB-KW"/>
</dbReference>
<keyword evidence="8" id="KW-1185">Reference proteome</keyword>